<dbReference type="EMBL" id="VFML01000001">
    <property type="protein sequence ID" value="TQJ04506.1"/>
    <property type="molecule type" value="Genomic_DNA"/>
</dbReference>
<comment type="caution">
    <text evidence="6">The sequence shown here is derived from an EMBL/GenBank/DDBJ whole genome shotgun (WGS) entry which is preliminary data.</text>
</comment>
<dbReference type="Proteomes" id="UP000320876">
    <property type="component" value="Unassembled WGS sequence"/>
</dbReference>
<reference evidence="6 7" key="1">
    <citation type="submission" date="2019-06" db="EMBL/GenBank/DDBJ databases">
        <title>Sequencing the genomes of 1000 actinobacteria strains.</title>
        <authorList>
            <person name="Klenk H.-P."/>
        </authorList>
    </citation>
    <scope>NUCLEOTIDE SEQUENCE [LARGE SCALE GENOMIC DNA]</scope>
    <source>
        <strain evidence="6 7">DSM 45679</strain>
    </source>
</reference>
<dbReference type="Pfam" id="PF14011">
    <property type="entry name" value="ESX-1_EspG"/>
    <property type="match status" value="1"/>
</dbReference>
<keyword evidence="3" id="KW-0963">Cytoplasm</keyword>
<evidence type="ECO:0000313" key="6">
    <source>
        <dbReference type="EMBL" id="TQJ04506.1"/>
    </source>
</evidence>
<dbReference type="RefSeq" id="WP_142000175.1">
    <property type="nucleotide sequence ID" value="NZ_VFML01000001.1"/>
</dbReference>
<dbReference type="OrthoDB" id="5175124at2"/>
<organism evidence="6 7">
    <name type="scientific">Amycolatopsis cihanbeyliensis</name>
    <dbReference type="NCBI Taxonomy" id="1128664"/>
    <lineage>
        <taxon>Bacteria</taxon>
        <taxon>Bacillati</taxon>
        <taxon>Actinomycetota</taxon>
        <taxon>Actinomycetes</taxon>
        <taxon>Pseudonocardiales</taxon>
        <taxon>Pseudonocardiaceae</taxon>
        <taxon>Amycolatopsis</taxon>
    </lineage>
</organism>
<evidence type="ECO:0000313" key="7">
    <source>
        <dbReference type="Proteomes" id="UP000320876"/>
    </source>
</evidence>
<evidence type="ECO:0000256" key="3">
    <source>
        <dbReference type="ARBA" id="ARBA00022490"/>
    </source>
</evidence>
<gene>
    <name evidence="6" type="ORF">FB471_4304</name>
</gene>
<sequence length="267" mass="28531">MNRPEFFTPLSFDFLWEAGGLGEPPYPLEVTSHGATEAERGLLRQRADNELRARGIRDSGGRLDPEVEDWLTLLARPALSIDAVHIPELRANPVAALAASDGRNGVLAVQDADGIWIRSVYPEGLASAVVDLLPAAGRGTEASVTLPVDEAVRIAPSRTPVTAPAGSTGGSGRRTGLADRQTDSRQAYAQLTGQARIRGGQLAANSRSPLGGKRRSPVLGWFDTSTGRYLSLAKSGADRREWVTVSPADTKTLRTRLGEMLAEISDR</sequence>
<keyword evidence="4" id="KW-0143">Chaperone</keyword>
<name>A0A542DN35_AMYCI</name>
<protein>
    <submittedName>
        <fullName evidence="6">ESAT-6 protein secretion system EspG family protein</fullName>
    </submittedName>
</protein>
<dbReference type="AlphaFoldDB" id="A0A542DN35"/>
<keyword evidence="7" id="KW-1185">Reference proteome</keyword>
<proteinExistence type="inferred from homology"/>
<evidence type="ECO:0000256" key="4">
    <source>
        <dbReference type="ARBA" id="ARBA00023186"/>
    </source>
</evidence>
<dbReference type="InterPro" id="IPR025734">
    <property type="entry name" value="EspG"/>
</dbReference>
<feature type="region of interest" description="Disordered" evidence="5">
    <location>
        <begin position="159"/>
        <end position="182"/>
    </location>
</feature>
<evidence type="ECO:0000256" key="5">
    <source>
        <dbReference type="SAM" id="MobiDB-lite"/>
    </source>
</evidence>
<comment type="subcellular location">
    <subcellularLocation>
        <location evidence="1">Cytoplasm</location>
    </subcellularLocation>
</comment>
<comment type="similarity">
    <text evidence="2">Belongs to the EspG family.</text>
</comment>
<accession>A0A542DN35</accession>
<evidence type="ECO:0000256" key="1">
    <source>
        <dbReference type="ARBA" id="ARBA00004496"/>
    </source>
</evidence>
<evidence type="ECO:0000256" key="2">
    <source>
        <dbReference type="ARBA" id="ARBA00006411"/>
    </source>
</evidence>